<dbReference type="Proteomes" id="UP000265836">
    <property type="component" value="Unassembled WGS sequence"/>
</dbReference>
<dbReference type="PROSITE" id="PS51257">
    <property type="entry name" value="PROKAR_LIPOPROTEIN"/>
    <property type="match status" value="1"/>
</dbReference>
<dbReference type="RefSeq" id="WP_137010772.1">
    <property type="nucleotide sequence ID" value="NZ_QXDA01000003.1"/>
</dbReference>
<dbReference type="EMBL" id="QXDA01000003">
    <property type="protein sequence ID" value="RIA31315.1"/>
    <property type="molecule type" value="Genomic_DNA"/>
</dbReference>
<feature type="signal peptide" evidence="1">
    <location>
        <begin position="1"/>
        <end position="20"/>
    </location>
</feature>
<evidence type="ECO:0000256" key="1">
    <source>
        <dbReference type="SAM" id="SignalP"/>
    </source>
</evidence>
<evidence type="ECO:0008006" key="4">
    <source>
        <dbReference type="Google" id="ProtNLM"/>
    </source>
</evidence>
<organism evidence="2 3">
    <name type="scientific">Ectopseudomonas oleovorans</name>
    <name type="common">Pseudomonas oleovorans</name>
    <dbReference type="NCBI Taxonomy" id="301"/>
    <lineage>
        <taxon>Bacteria</taxon>
        <taxon>Pseudomonadati</taxon>
        <taxon>Pseudomonadota</taxon>
        <taxon>Gammaproteobacteria</taxon>
        <taxon>Pseudomonadales</taxon>
        <taxon>Pseudomonadaceae</taxon>
        <taxon>Ectopseudomonas</taxon>
    </lineage>
</organism>
<evidence type="ECO:0000313" key="2">
    <source>
        <dbReference type="EMBL" id="RIA31315.1"/>
    </source>
</evidence>
<sequence>MKSPALALLALLVMTGCTTSKLTPEHADPVPANRLYGFTQKVGSDDAKITVVRDGGAFGSGCGFVVHIDGKRAATLNSGEVASFYVDPGEHVISVGLSGIGLCSAIDKTTEFVASQNQKRIYRLSTDLNGFYINPYID</sequence>
<dbReference type="AlphaFoldDB" id="A0A397N9W4"/>
<evidence type="ECO:0000313" key="3">
    <source>
        <dbReference type="Proteomes" id="UP000265836"/>
    </source>
</evidence>
<gene>
    <name evidence="2" type="ORF">DFO61_2031</name>
</gene>
<name>A0A397N9W4_ECTOL</name>
<proteinExistence type="predicted"/>
<comment type="caution">
    <text evidence="2">The sequence shown here is derived from an EMBL/GenBank/DDBJ whole genome shotgun (WGS) entry which is preliminary data.</text>
</comment>
<accession>A0A397N9W4</accession>
<keyword evidence="1" id="KW-0732">Signal</keyword>
<protein>
    <recommendedName>
        <fullName evidence="4">Lipoprotein</fullName>
    </recommendedName>
</protein>
<reference evidence="2 3" key="1">
    <citation type="submission" date="2018-08" db="EMBL/GenBank/DDBJ databases">
        <title>Genome sequencing of rice bacterial endophytes.</title>
        <authorList>
            <person name="Venturi V."/>
        </authorList>
    </citation>
    <scope>NUCLEOTIDE SEQUENCE [LARGE SCALE GENOMIC DNA]</scope>
    <source>
        <strain evidence="2 3">E1205</strain>
    </source>
</reference>
<feature type="chain" id="PRO_5017413176" description="Lipoprotein" evidence="1">
    <location>
        <begin position="21"/>
        <end position="138"/>
    </location>
</feature>